<dbReference type="InterPro" id="IPR036249">
    <property type="entry name" value="Thioredoxin-like_sf"/>
</dbReference>
<protein>
    <recommendedName>
        <fullName evidence="3">Thioredoxin domain-containing protein</fullName>
    </recommendedName>
</protein>
<dbReference type="GO" id="GO:0006950">
    <property type="term" value="P:response to stress"/>
    <property type="evidence" value="ECO:0007669"/>
    <property type="project" value="UniProtKB-ARBA"/>
</dbReference>
<dbReference type="GO" id="GO:0016491">
    <property type="term" value="F:oxidoreductase activity"/>
    <property type="evidence" value="ECO:0007669"/>
    <property type="project" value="InterPro"/>
</dbReference>
<dbReference type="Proteomes" id="UP000192796">
    <property type="component" value="Unassembled WGS sequence"/>
</dbReference>
<proteinExistence type="predicted"/>
<dbReference type="SUPFAM" id="SSF48452">
    <property type="entry name" value="TPR-like"/>
    <property type="match status" value="1"/>
</dbReference>
<dbReference type="Pfam" id="PF00578">
    <property type="entry name" value="AhpC-TSA"/>
    <property type="match status" value="1"/>
</dbReference>
<dbReference type="PANTHER" id="PTHR42852:SF13">
    <property type="entry name" value="PROTEIN DIPZ"/>
    <property type="match status" value="1"/>
</dbReference>
<evidence type="ECO:0000313" key="4">
    <source>
        <dbReference type="EMBL" id="OQP59503.1"/>
    </source>
</evidence>
<dbReference type="InterPro" id="IPR013766">
    <property type="entry name" value="Thioredoxin_domain"/>
</dbReference>
<feature type="domain" description="Thioredoxin" evidence="3">
    <location>
        <begin position="333"/>
        <end position="486"/>
    </location>
</feature>
<organism evidence="4 5">
    <name type="scientific">Niastella vici</name>
    <dbReference type="NCBI Taxonomy" id="1703345"/>
    <lineage>
        <taxon>Bacteria</taxon>
        <taxon>Pseudomonadati</taxon>
        <taxon>Bacteroidota</taxon>
        <taxon>Chitinophagia</taxon>
        <taxon>Chitinophagales</taxon>
        <taxon>Chitinophagaceae</taxon>
        <taxon>Niastella</taxon>
    </lineage>
</organism>
<dbReference type="RefSeq" id="WP_081154682.1">
    <property type="nucleotide sequence ID" value="NZ_LVYD01000078.1"/>
</dbReference>
<dbReference type="InterPro" id="IPR011990">
    <property type="entry name" value="TPR-like_helical_dom_sf"/>
</dbReference>
<evidence type="ECO:0000256" key="1">
    <source>
        <dbReference type="ARBA" id="ARBA00023284"/>
    </source>
</evidence>
<dbReference type="SUPFAM" id="SSF52833">
    <property type="entry name" value="Thioredoxin-like"/>
    <property type="match status" value="1"/>
</dbReference>
<dbReference type="InterPro" id="IPR017937">
    <property type="entry name" value="Thioredoxin_CS"/>
</dbReference>
<dbReference type="Gene3D" id="1.25.40.10">
    <property type="entry name" value="Tetratricopeptide repeat domain"/>
    <property type="match status" value="1"/>
</dbReference>
<gene>
    <name evidence="4" type="ORF">A3860_37335</name>
</gene>
<dbReference type="Gene3D" id="3.40.30.10">
    <property type="entry name" value="Glutaredoxin"/>
    <property type="match status" value="1"/>
</dbReference>
<dbReference type="InterPro" id="IPR000866">
    <property type="entry name" value="AhpC/TSA"/>
</dbReference>
<feature type="signal peptide" evidence="2">
    <location>
        <begin position="1"/>
        <end position="21"/>
    </location>
</feature>
<keyword evidence="2" id="KW-0732">Signal</keyword>
<dbReference type="STRING" id="1703345.A3860_37335"/>
<name>A0A1V9FMD5_9BACT</name>
<dbReference type="PROSITE" id="PS51352">
    <property type="entry name" value="THIOREDOXIN_2"/>
    <property type="match status" value="1"/>
</dbReference>
<dbReference type="PANTHER" id="PTHR42852">
    <property type="entry name" value="THIOL:DISULFIDE INTERCHANGE PROTEIN DSBE"/>
    <property type="match status" value="1"/>
</dbReference>
<dbReference type="GO" id="GO:0016209">
    <property type="term" value="F:antioxidant activity"/>
    <property type="evidence" value="ECO:0007669"/>
    <property type="project" value="InterPro"/>
</dbReference>
<feature type="chain" id="PRO_5013229605" description="Thioredoxin domain-containing protein" evidence="2">
    <location>
        <begin position="22"/>
        <end position="486"/>
    </location>
</feature>
<dbReference type="OrthoDB" id="634996at2"/>
<dbReference type="InterPro" id="IPR050553">
    <property type="entry name" value="Thioredoxin_ResA/DsbE_sf"/>
</dbReference>
<evidence type="ECO:0000256" key="2">
    <source>
        <dbReference type="SAM" id="SignalP"/>
    </source>
</evidence>
<comment type="caution">
    <text evidence="4">The sequence shown here is derived from an EMBL/GenBank/DDBJ whole genome shotgun (WGS) entry which is preliminary data.</text>
</comment>
<evidence type="ECO:0000313" key="5">
    <source>
        <dbReference type="Proteomes" id="UP000192796"/>
    </source>
</evidence>
<sequence length="486" mass="54476">MTKKIWVAVSAMALSCTGLQAQSQAAKDTMEQYYYRLASSKVTADKDLVTGKMYGLLQSKKENDWMVAQQVFTVLKKKATADSVEAIIKTRFPGGIYFRREELQTIYNATTPAEKEVTYKKWLKKYPVKKFEGSRILYDYAANNVARAFAADRNVKKALYYANQGQTPAWNGEAWAGVAMDLEKNGFIEEAARLYKKALENSLAFKTTRTNEEGARFAAQGYRGYCNSYARMLLLQKKPDSALVYIQKAYAEGKASPSINQNYVDILMTLGRDKEAYEKADEIVQAGTAEAKLKGVHKSLYEKLNPGGKPYEQYMKEVEAEFTKKVIANLKNTIINKPSPAFVLKDVNGNTVNSESLKGKVVVLDFWATWCGPCKRSFPAMQMAVNKFKDNPNVQFLFIHTWERGEEDATAAAKKYVDDNKYPFQVLMDLKDENGSNKVVESFGITGIPSKFIIDKNGNIRFTVTGFSGGNEAAVAELSAMIDMIM</sequence>
<keyword evidence="1" id="KW-0676">Redox-active center</keyword>
<accession>A0A1V9FMD5</accession>
<dbReference type="EMBL" id="LVYD01000078">
    <property type="protein sequence ID" value="OQP59503.1"/>
    <property type="molecule type" value="Genomic_DNA"/>
</dbReference>
<dbReference type="CDD" id="cd02966">
    <property type="entry name" value="TlpA_like_family"/>
    <property type="match status" value="1"/>
</dbReference>
<reference evidence="4 5" key="1">
    <citation type="submission" date="2016-03" db="EMBL/GenBank/DDBJ databases">
        <title>Niastella vici sp. nov., isolated from farmland soil.</title>
        <authorList>
            <person name="Chen L."/>
            <person name="Wang D."/>
            <person name="Yang S."/>
            <person name="Wang G."/>
        </authorList>
    </citation>
    <scope>NUCLEOTIDE SEQUENCE [LARGE SCALE GENOMIC DNA]</scope>
    <source>
        <strain evidence="4 5">DJ57</strain>
    </source>
</reference>
<evidence type="ECO:0000259" key="3">
    <source>
        <dbReference type="PROSITE" id="PS51352"/>
    </source>
</evidence>
<dbReference type="PROSITE" id="PS51257">
    <property type="entry name" value="PROKAR_LIPOPROTEIN"/>
    <property type="match status" value="1"/>
</dbReference>
<dbReference type="AlphaFoldDB" id="A0A1V9FMD5"/>
<dbReference type="PROSITE" id="PS00194">
    <property type="entry name" value="THIOREDOXIN_1"/>
    <property type="match status" value="1"/>
</dbReference>
<keyword evidence="5" id="KW-1185">Reference proteome</keyword>